<name>A0A182E1S7_ONCOC</name>
<keyword evidence="1" id="KW-0812">Transmembrane</keyword>
<dbReference type="AlphaFoldDB" id="A0A182E1S7"/>
<dbReference type="Proteomes" id="UP000271087">
    <property type="component" value="Unassembled WGS sequence"/>
</dbReference>
<feature type="transmembrane region" description="Helical" evidence="1">
    <location>
        <begin position="76"/>
        <end position="101"/>
    </location>
</feature>
<evidence type="ECO:0000313" key="2">
    <source>
        <dbReference type="EMBL" id="VDK65187.1"/>
    </source>
</evidence>
<evidence type="ECO:0000256" key="1">
    <source>
        <dbReference type="SAM" id="Phobius"/>
    </source>
</evidence>
<reference evidence="4" key="1">
    <citation type="submission" date="2016-06" db="UniProtKB">
        <authorList>
            <consortium name="WormBaseParasite"/>
        </authorList>
    </citation>
    <scope>IDENTIFICATION</scope>
</reference>
<gene>
    <name evidence="2" type="ORF">NOO_LOCUS1918</name>
</gene>
<dbReference type="EMBL" id="UYRW01000270">
    <property type="protein sequence ID" value="VDK65187.1"/>
    <property type="molecule type" value="Genomic_DNA"/>
</dbReference>
<dbReference type="OrthoDB" id="10629463at2759"/>
<protein>
    <submittedName>
        <fullName evidence="4">G_PROTEIN_RECEP_F1_2 domain-containing protein</fullName>
    </submittedName>
</protein>
<dbReference type="WBParaSite" id="nOo.2.0.1.t01918-RA">
    <property type="protein sequence ID" value="nOo.2.0.1.t01918-RA"/>
    <property type="gene ID" value="nOo.2.0.1.g01918"/>
</dbReference>
<evidence type="ECO:0000313" key="4">
    <source>
        <dbReference type="WBParaSite" id="nOo.2.0.1.t01918-RA"/>
    </source>
</evidence>
<keyword evidence="1" id="KW-1133">Transmembrane helix</keyword>
<feature type="transmembrane region" description="Helical" evidence="1">
    <location>
        <begin position="42"/>
        <end position="64"/>
    </location>
</feature>
<sequence>MYRRMTTTATTYLSKHHQQDVLLDVGWRSTKKDERGGGTQQSVLFGCLLDWLVGWFDLALPLSYWVPKTPVKCPSFVGVGLSEIVLTTIQPIIIAVLVSVLRYSCIQSVSQPTAHRGLWKTKERREGRNTAVGCCSTKMRGKRATKPGFWVPFVWCRTSPVAPLSNSHHRAACFPSQPSTTM</sequence>
<accession>A0A182E1S7</accession>
<reference evidence="2 3" key="2">
    <citation type="submission" date="2018-08" db="EMBL/GenBank/DDBJ databases">
        <authorList>
            <person name="Laetsch R D."/>
            <person name="Stevens L."/>
            <person name="Kumar S."/>
            <person name="Blaxter L. M."/>
        </authorList>
    </citation>
    <scope>NUCLEOTIDE SEQUENCE [LARGE SCALE GENOMIC DNA]</scope>
</reference>
<keyword evidence="3" id="KW-1185">Reference proteome</keyword>
<organism evidence="4">
    <name type="scientific">Onchocerca ochengi</name>
    <name type="common">Filarial nematode worm</name>
    <dbReference type="NCBI Taxonomy" id="42157"/>
    <lineage>
        <taxon>Eukaryota</taxon>
        <taxon>Metazoa</taxon>
        <taxon>Ecdysozoa</taxon>
        <taxon>Nematoda</taxon>
        <taxon>Chromadorea</taxon>
        <taxon>Rhabditida</taxon>
        <taxon>Spirurina</taxon>
        <taxon>Spiruromorpha</taxon>
        <taxon>Filarioidea</taxon>
        <taxon>Onchocercidae</taxon>
        <taxon>Onchocerca</taxon>
    </lineage>
</organism>
<proteinExistence type="predicted"/>
<evidence type="ECO:0000313" key="3">
    <source>
        <dbReference type="Proteomes" id="UP000271087"/>
    </source>
</evidence>
<keyword evidence="1" id="KW-0472">Membrane</keyword>